<evidence type="ECO:0000313" key="2">
    <source>
        <dbReference type="EMBL" id="MBR7780553.1"/>
    </source>
</evidence>
<accession>A0A941DGZ1</accession>
<dbReference type="CDD" id="cd05263">
    <property type="entry name" value="MupV_like_SDR_e"/>
    <property type="match status" value="1"/>
</dbReference>
<dbReference type="Pfam" id="PF07993">
    <property type="entry name" value="NAD_binding_4"/>
    <property type="match status" value="1"/>
</dbReference>
<evidence type="ECO:0000259" key="1">
    <source>
        <dbReference type="Pfam" id="PF07993"/>
    </source>
</evidence>
<keyword evidence="3" id="KW-1185">Reference proteome</keyword>
<dbReference type="SUPFAM" id="SSF51735">
    <property type="entry name" value="NAD(P)-binding Rossmann-fold domains"/>
    <property type="match status" value="1"/>
</dbReference>
<dbReference type="RefSeq" id="WP_212685961.1">
    <property type="nucleotide sequence ID" value="NZ_JAGSPN010000001.1"/>
</dbReference>
<organism evidence="2 3">
    <name type="scientific">Undibacterium luofuense</name>
    <dbReference type="NCBI Taxonomy" id="2828733"/>
    <lineage>
        <taxon>Bacteria</taxon>
        <taxon>Pseudomonadati</taxon>
        <taxon>Pseudomonadota</taxon>
        <taxon>Betaproteobacteria</taxon>
        <taxon>Burkholderiales</taxon>
        <taxon>Oxalobacteraceae</taxon>
        <taxon>Undibacterium</taxon>
    </lineage>
</organism>
<comment type="caution">
    <text evidence="2">The sequence shown here is derived from an EMBL/GenBank/DDBJ whole genome shotgun (WGS) entry which is preliminary data.</text>
</comment>
<name>A0A941DGZ1_9BURK</name>
<feature type="domain" description="Thioester reductase (TE)" evidence="1">
    <location>
        <begin position="11"/>
        <end position="251"/>
    </location>
</feature>
<dbReference type="PANTHER" id="PTHR11011">
    <property type="entry name" value="MALE STERILITY PROTEIN 2-RELATED"/>
    <property type="match status" value="1"/>
</dbReference>
<reference evidence="2" key="1">
    <citation type="submission" date="2021-04" db="EMBL/GenBank/DDBJ databases">
        <title>novel species isolated from subtropical streams in China.</title>
        <authorList>
            <person name="Lu H."/>
        </authorList>
    </citation>
    <scope>NUCLEOTIDE SEQUENCE</scope>
    <source>
        <strain evidence="2">LFS511W</strain>
    </source>
</reference>
<dbReference type="Proteomes" id="UP000680067">
    <property type="component" value="Unassembled WGS sequence"/>
</dbReference>
<sequence>MMNFSRPLLVLTGATGALGSAIISRLLQTYPNADLLAIVRGKSDEEARQRLAQAIDMPAFWQSQQHRIHVLTGDVSQPDLGMTPEQAQAVSQHCWKLFHFAANVRFSASLEESIAGNIDCTRTTLAFADRCMAANPTFELHYASTAYVSGNRHDAVLEDELDCGQSFSNPYEQTKLAAEIMVTQARERMPVTIYRPSQVLCLSADGKVRKLFGFLEFLKLACSKKAIIPCLPANPQVRTDMVPIDYVCDAIAWLSQDAESQGKNHLLAAGTARSLPMEIVAEIALSKIRSHAGAAAAPVLEYVSDQEFQARAEAGNIHPGLVALLSIYQTYLSWDRDFRTGCTDARLERAGIRLPDMEQILRQAVNYVVEQYYPLPKAA</sequence>
<protein>
    <submittedName>
        <fullName evidence="2">SDR family oxidoreductase</fullName>
    </submittedName>
</protein>
<dbReference type="InterPro" id="IPR026055">
    <property type="entry name" value="FAR"/>
</dbReference>
<dbReference type="InterPro" id="IPR036291">
    <property type="entry name" value="NAD(P)-bd_dom_sf"/>
</dbReference>
<evidence type="ECO:0000313" key="3">
    <source>
        <dbReference type="Proteomes" id="UP000680067"/>
    </source>
</evidence>
<dbReference type="Gene3D" id="3.40.50.720">
    <property type="entry name" value="NAD(P)-binding Rossmann-like Domain"/>
    <property type="match status" value="1"/>
</dbReference>
<proteinExistence type="predicted"/>
<dbReference type="GO" id="GO:0080019">
    <property type="term" value="F:alcohol-forming very long-chain fatty acyl-CoA reductase activity"/>
    <property type="evidence" value="ECO:0007669"/>
    <property type="project" value="InterPro"/>
</dbReference>
<gene>
    <name evidence="2" type="ORF">KDM89_00240</name>
</gene>
<dbReference type="EMBL" id="JAGSPN010000001">
    <property type="protein sequence ID" value="MBR7780553.1"/>
    <property type="molecule type" value="Genomic_DNA"/>
</dbReference>
<dbReference type="InterPro" id="IPR013120">
    <property type="entry name" value="FAR_NAD-bd"/>
</dbReference>
<dbReference type="AlphaFoldDB" id="A0A941DGZ1"/>